<reference evidence="1" key="1">
    <citation type="submission" date="2021-01" db="EMBL/GenBank/DDBJ databases">
        <title>Whole genome shotgun sequence of Actinoplanes rishiriensis NBRC 108556.</title>
        <authorList>
            <person name="Komaki H."/>
            <person name="Tamura T."/>
        </authorList>
    </citation>
    <scope>NUCLEOTIDE SEQUENCE</scope>
    <source>
        <strain evidence="1">NBRC 108556</strain>
    </source>
</reference>
<comment type="caution">
    <text evidence="1">The sequence shown here is derived from an EMBL/GenBank/DDBJ whole genome shotgun (WGS) entry which is preliminary data.</text>
</comment>
<sequence>MVQQHEPVAGGVQVVEAERGHLFGSEHLVLVELFEEPPVAGHQTPEFASDVDPAPGRALYRGDVRPCRRWFIHHVSPWDRYGAQTG</sequence>
<protein>
    <submittedName>
        <fullName evidence="1">Uncharacterized protein</fullName>
    </submittedName>
</protein>
<accession>A0A919K4N5</accession>
<name>A0A919K4N5_9ACTN</name>
<keyword evidence="2" id="KW-1185">Reference proteome</keyword>
<dbReference type="Proteomes" id="UP000636960">
    <property type="component" value="Unassembled WGS sequence"/>
</dbReference>
<dbReference type="EMBL" id="BOMV01000073">
    <property type="protein sequence ID" value="GIE99494.1"/>
    <property type="molecule type" value="Genomic_DNA"/>
</dbReference>
<evidence type="ECO:0000313" key="2">
    <source>
        <dbReference type="Proteomes" id="UP000636960"/>
    </source>
</evidence>
<gene>
    <name evidence="1" type="ORF">Ari01nite_69590</name>
</gene>
<dbReference type="AlphaFoldDB" id="A0A919K4N5"/>
<evidence type="ECO:0000313" key="1">
    <source>
        <dbReference type="EMBL" id="GIE99494.1"/>
    </source>
</evidence>
<organism evidence="1 2">
    <name type="scientific">Paractinoplanes rishiriensis</name>
    <dbReference type="NCBI Taxonomy" id="1050105"/>
    <lineage>
        <taxon>Bacteria</taxon>
        <taxon>Bacillati</taxon>
        <taxon>Actinomycetota</taxon>
        <taxon>Actinomycetes</taxon>
        <taxon>Micromonosporales</taxon>
        <taxon>Micromonosporaceae</taxon>
        <taxon>Paractinoplanes</taxon>
    </lineage>
</organism>
<proteinExistence type="predicted"/>